<evidence type="ECO:0000313" key="2">
    <source>
        <dbReference type="EMBL" id="RDW87080.1"/>
    </source>
</evidence>
<evidence type="ECO:0000256" key="1">
    <source>
        <dbReference type="SAM" id="MobiDB-lite"/>
    </source>
</evidence>
<proteinExistence type="predicted"/>
<comment type="caution">
    <text evidence="2">The sequence shown here is derived from an EMBL/GenBank/DDBJ whole genome shotgun (WGS) entry which is preliminary data.</text>
</comment>
<feature type="compositionally biased region" description="Basic and acidic residues" evidence="1">
    <location>
        <begin position="191"/>
        <end position="200"/>
    </location>
</feature>
<gene>
    <name evidence="2" type="ORF">DSM5745_03722</name>
</gene>
<feature type="region of interest" description="Disordered" evidence="1">
    <location>
        <begin position="181"/>
        <end position="200"/>
    </location>
</feature>
<accession>A0A3D8SL94</accession>
<evidence type="ECO:0000313" key="3">
    <source>
        <dbReference type="Proteomes" id="UP000256690"/>
    </source>
</evidence>
<dbReference type="Proteomes" id="UP000256690">
    <property type="component" value="Unassembled WGS sequence"/>
</dbReference>
<dbReference type="AlphaFoldDB" id="A0A3D8SL94"/>
<reference evidence="2 3" key="1">
    <citation type="journal article" date="2018" name="IMA Fungus">
        <title>IMA Genome-F 9: Draft genome sequence of Annulohypoxylon stygium, Aspergillus mulundensis, Berkeleyomyces basicola (syn. Thielaviopsis basicola), Ceratocystis smalleyi, two Cercospora beticola strains, Coleophoma cylindrospora, Fusarium fracticaudum, Phialophora cf. hyalina, and Morchella septimelata.</title>
        <authorList>
            <person name="Wingfield B.D."/>
            <person name="Bills G.F."/>
            <person name="Dong Y."/>
            <person name="Huang W."/>
            <person name="Nel W.J."/>
            <person name="Swalarsk-Parry B.S."/>
            <person name="Vaghefi N."/>
            <person name="Wilken P.M."/>
            <person name="An Z."/>
            <person name="de Beer Z.W."/>
            <person name="De Vos L."/>
            <person name="Chen L."/>
            <person name="Duong T.A."/>
            <person name="Gao Y."/>
            <person name="Hammerbacher A."/>
            <person name="Kikkert J.R."/>
            <person name="Li Y."/>
            <person name="Li H."/>
            <person name="Li K."/>
            <person name="Li Q."/>
            <person name="Liu X."/>
            <person name="Ma X."/>
            <person name="Naidoo K."/>
            <person name="Pethybridge S.J."/>
            <person name="Sun J."/>
            <person name="Steenkamp E.T."/>
            <person name="van der Nest M.A."/>
            <person name="van Wyk S."/>
            <person name="Wingfield M.J."/>
            <person name="Xiong C."/>
            <person name="Yue Q."/>
            <person name="Zhang X."/>
        </authorList>
    </citation>
    <scope>NUCLEOTIDE SEQUENCE [LARGE SCALE GENOMIC DNA]</scope>
    <source>
        <strain evidence="2 3">DSM 5745</strain>
    </source>
</reference>
<dbReference type="EMBL" id="PVWQ01000003">
    <property type="protein sequence ID" value="RDW87080.1"/>
    <property type="molecule type" value="Genomic_DNA"/>
</dbReference>
<sequence length="403" mass="45353">MEAATQTGRAPLVSSIYSGWYDAPNGKRYFGRGVVSEVGITHDGSTYVKVEPQLVRDTLPSKRYRFSDPISLEDMPFNQYPLDPTVLVREAREFNIPSPQRFLLRKPGLGPGDIGPGCYMSSRGLDHAGMGKIVSVRPGTEVEGDAHYGYYDIEPAQVPSAGGFFAWEGLTNVSIADEDLPRSPYSGSAETQRRLNPERPRREVHTNLVRHWYGKLPAINWGVEVSKTRQPPLGTECTGAYIAPDGQWFAGVGKIVTIGFIRQVGGITRWYVYVEPTGKTGGDYDFFHPITREWMDELPSNPIPGVQCSIAQRMLLKTLRWRNLPLIRCQPNIGEEYHGRYCPPKAPKRDVYVGVGKVVKTGVDNNKIWVEVVPIPSKRDELNYMFWDPWSGKKMPSQYWPTE</sequence>
<organism evidence="2 3">
    <name type="scientific">Aspergillus mulundensis</name>
    <dbReference type="NCBI Taxonomy" id="1810919"/>
    <lineage>
        <taxon>Eukaryota</taxon>
        <taxon>Fungi</taxon>
        <taxon>Dikarya</taxon>
        <taxon>Ascomycota</taxon>
        <taxon>Pezizomycotina</taxon>
        <taxon>Eurotiomycetes</taxon>
        <taxon>Eurotiomycetidae</taxon>
        <taxon>Eurotiales</taxon>
        <taxon>Aspergillaceae</taxon>
        <taxon>Aspergillus</taxon>
        <taxon>Aspergillus subgen. Nidulantes</taxon>
    </lineage>
</organism>
<dbReference type="RefSeq" id="XP_026606604.1">
    <property type="nucleotide sequence ID" value="XM_026745738.1"/>
</dbReference>
<dbReference type="OrthoDB" id="4509699at2759"/>
<keyword evidence="3" id="KW-1185">Reference proteome</keyword>
<protein>
    <submittedName>
        <fullName evidence="2">Uncharacterized protein</fullName>
    </submittedName>
</protein>
<dbReference type="GeneID" id="38114092"/>
<name>A0A3D8SL94_9EURO</name>